<evidence type="ECO:0000256" key="3">
    <source>
        <dbReference type="ARBA" id="ARBA00023082"/>
    </source>
</evidence>
<dbReference type="Pfam" id="PF04542">
    <property type="entry name" value="Sigma70_r2"/>
    <property type="match status" value="1"/>
</dbReference>
<dbReference type="PANTHER" id="PTHR43133:SF51">
    <property type="entry name" value="RNA POLYMERASE SIGMA FACTOR"/>
    <property type="match status" value="1"/>
</dbReference>
<dbReference type="Proteomes" id="UP001516662">
    <property type="component" value="Unassembled WGS sequence"/>
</dbReference>
<dbReference type="SUPFAM" id="SSF88659">
    <property type="entry name" value="Sigma3 and sigma4 domains of RNA polymerase sigma factors"/>
    <property type="match status" value="1"/>
</dbReference>
<dbReference type="InterPro" id="IPR013324">
    <property type="entry name" value="RNA_pol_sigma_r3/r4-like"/>
</dbReference>
<keyword evidence="8" id="KW-1185">Reference proteome</keyword>
<proteinExistence type="inferred from homology"/>
<evidence type="ECO:0000256" key="2">
    <source>
        <dbReference type="ARBA" id="ARBA00023015"/>
    </source>
</evidence>
<gene>
    <name evidence="7" type="ORF">IMZ08_20335</name>
</gene>
<dbReference type="NCBIfam" id="TIGR02937">
    <property type="entry name" value="sigma70-ECF"/>
    <property type="match status" value="1"/>
</dbReference>
<dbReference type="PANTHER" id="PTHR43133">
    <property type="entry name" value="RNA POLYMERASE ECF-TYPE SIGMA FACTO"/>
    <property type="match status" value="1"/>
</dbReference>
<keyword evidence="2" id="KW-0805">Transcription regulation</keyword>
<dbReference type="Gene3D" id="1.10.1740.10">
    <property type="match status" value="1"/>
</dbReference>
<keyword evidence="4" id="KW-0804">Transcription</keyword>
<evidence type="ECO:0000256" key="4">
    <source>
        <dbReference type="ARBA" id="ARBA00023163"/>
    </source>
</evidence>
<dbReference type="CDD" id="cd06171">
    <property type="entry name" value="Sigma70_r4"/>
    <property type="match status" value="1"/>
</dbReference>
<dbReference type="Gene3D" id="1.10.10.10">
    <property type="entry name" value="Winged helix-like DNA-binding domain superfamily/Winged helix DNA-binding domain"/>
    <property type="match status" value="1"/>
</dbReference>
<dbReference type="InterPro" id="IPR039425">
    <property type="entry name" value="RNA_pol_sigma-70-like"/>
</dbReference>
<evidence type="ECO:0000259" key="6">
    <source>
        <dbReference type="Pfam" id="PF08281"/>
    </source>
</evidence>
<comment type="similarity">
    <text evidence="1">Belongs to the sigma-70 factor family. ECF subfamily.</text>
</comment>
<dbReference type="EMBL" id="JADCLJ010000024">
    <property type="protein sequence ID" value="MBE4910393.1"/>
    <property type="molecule type" value="Genomic_DNA"/>
</dbReference>
<dbReference type="Pfam" id="PF08281">
    <property type="entry name" value="Sigma70_r4_2"/>
    <property type="match status" value="1"/>
</dbReference>
<dbReference type="InterPro" id="IPR036388">
    <property type="entry name" value="WH-like_DNA-bd_sf"/>
</dbReference>
<comment type="caution">
    <text evidence="7">The sequence shown here is derived from an EMBL/GenBank/DDBJ whole genome shotgun (WGS) entry which is preliminary data.</text>
</comment>
<name>A0ABR9QPG5_9BACI</name>
<evidence type="ECO:0000256" key="1">
    <source>
        <dbReference type="ARBA" id="ARBA00010641"/>
    </source>
</evidence>
<evidence type="ECO:0000313" key="8">
    <source>
        <dbReference type="Proteomes" id="UP001516662"/>
    </source>
</evidence>
<dbReference type="InterPro" id="IPR013249">
    <property type="entry name" value="RNA_pol_sigma70_r4_t2"/>
</dbReference>
<dbReference type="RefSeq" id="WP_193539633.1">
    <property type="nucleotide sequence ID" value="NZ_JADCLJ010000024.1"/>
</dbReference>
<feature type="domain" description="RNA polymerase sigma-70 region 2" evidence="5">
    <location>
        <begin position="21"/>
        <end position="88"/>
    </location>
</feature>
<protein>
    <submittedName>
        <fullName evidence="7">Sigma-70 family RNA polymerase sigma factor</fullName>
    </submittedName>
</protein>
<dbReference type="InterPro" id="IPR007627">
    <property type="entry name" value="RNA_pol_sigma70_r2"/>
</dbReference>
<dbReference type="SUPFAM" id="SSF88946">
    <property type="entry name" value="Sigma2 domain of RNA polymerase sigma factors"/>
    <property type="match status" value="1"/>
</dbReference>
<sequence length="172" mass="20191">MCAQVLIKRAKKGDEHAFYSLISAHKEQLYRIAYSYLKSEQDSLEAIQEVTFRAYKALPKLKDDFFFSTWLIRIMINYCNDQIRKKKRETLTSIELEVPYVDNTDRFELEEAIEALDEKSKEVITLKYFQDLKVKDIAEILDCPEGTVKTWLSKALKKLRDQIESKGGMKHV</sequence>
<reference evidence="7 8" key="1">
    <citation type="submission" date="2020-10" db="EMBL/GenBank/DDBJ databases">
        <title>Bacillus sp. HD4P25, an endophyte from a halophyte.</title>
        <authorList>
            <person name="Sun J.-Q."/>
        </authorList>
    </citation>
    <scope>NUCLEOTIDE SEQUENCE [LARGE SCALE GENOMIC DNA]</scope>
    <source>
        <strain evidence="7 8">YIM 93174</strain>
    </source>
</reference>
<accession>A0ABR9QPG5</accession>
<dbReference type="InterPro" id="IPR014284">
    <property type="entry name" value="RNA_pol_sigma-70_dom"/>
</dbReference>
<feature type="domain" description="RNA polymerase sigma factor 70 region 4 type 2" evidence="6">
    <location>
        <begin position="107"/>
        <end position="159"/>
    </location>
</feature>
<evidence type="ECO:0000313" key="7">
    <source>
        <dbReference type="EMBL" id="MBE4910393.1"/>
    </source>
</evidence>
<keyword evidence="3" id="KW-0731">Sigma factor</keyword>
<organism evidence="7 8">
    <name type="scientific">Litchfieldia luteola</name>
    <dbReference type="NCBI Taxonomy" id="682179"/>
    <lineage>
        <taxon>Bacteria</taxon>
        <taxon>Bacillati</taxon>
        <taxon>Bacillota</taxon>
        <taxon>Bacilli</taxon>
        <taxon>Bacillales</taxon>
        <taxon>Bacillaceae</taxon>
        <taxon>Litchfieldia</taxon>
    </lineage>
</organism>
<dbReference type="InterPro" id="IPR013325">
    <property type="entry name" value="RNA_pol_sigma_r2"/>
</dbReference>
<evidence type="ECO:0000259" key="5">
    <source>
        <dbReference type="Pfam" id="PF04542"/>
    </source>
</evidence>